<accession>A0ABT3GB81</accession>
<feature type="compositionally biased region" description="Low complexity" evidence="1">
    <location>
        <begin position="73"/>
        <end position="82"/>
    </location>
</feature>
<dbReference type="EMBL" id="JAPDDR010000020">
    <property type="protein sequence ID" value="MCW1916892.1"/>
    <property type="molecule type" value="Genomic_DNA"/>
</dbReference>
<feature type="transmembrane region" description="Helical" evidence="2">
    <location>
        <begin position="309"/>
        <end position="334"/>
    </location>
</feature>
<feature type="compositionally biased region" description="Low complexity" evidence="1">
    <location>
        <begin position="118"/>
        <end position="132"/>
    </location>
</feature>
<proteinExistence type="predicted"/>
<keyword evidence="2" id="KW-0472">Membrane</keyword>
<feature type="transmembrane region" description="Helical" evidence="2">
    <location>
        <begin position="346"/>
        <end position="367"/>
    </location>
</feature>
<feature type="domain" description="DUF4332" evidence="3">
    <location>
        <begin position="1"/>
        <end position="69"/>
    </location>
</feature>
<dbReference type="Proteomes" id="UP001165653">
    <property type="component" value="Unassembled WGS sequence"/>
</dbReference>
<evidence type="ECO:0000313" key="4">
    <source>
        <dbReference type="EMBL" id="MCW1916892.1"/>
    </source>
</evidence>
<keyword evidence="5" id="KW-1185">Reference proteome</keyword>
<keyword evidence="2" id="KW-1133">Transmembrane helix</keyword>
<sequence>MSDLLTIDGIGSDEVELLEATGWTDLSAVAKANVDVLVREMAAANDMLKIVPRVPERRKVERWVASAARLVDPAAAPAPARSSRARTKTVVKEEQAEAPAPAPKKRRRSSKAAKEEAPPVVDEVVPEPVTELPQEEAVPEEAPVPLEPVNYEENPEVMEMLAVAPVAVPLPARLLAEQGIGPTEIAIAPVLNRALGDLEVRVAIEREEEEETPEVLIPEAPAVNRRAVATAAVHIGDLGGRRRFDASRVRTIEEAQGDAPVERRSASKAGMEDDRIALLRAPRPETNKGRNPNSRFYIRGVLHDQPLKVWFGGFFLVLLQFCIPLAVVAAPLLILHDEKPEQFAWVPKWIIAFPIAVPILGVFYALLSTRAKCRVCAQRMYVPKHCLKNKKAHHLPLFGYIGAVAMHVMAFKWFNCTFCGTSIRIKK</sequence>
<dbReference type="InterPro" id="IPR025567">
    <property type="entry name" value="DUF4332"/>
</dbReference>
<gene>
    <name evidence="4" type="ORF">OJ996_25105</name>
</gene>
<protein>
    <submittedName>
        <fullName evidence="4">DUF4332 domain-containing protein</fullName>
    </submittedName>
</protein>
<evidence type="ECO:0000259" key="3">
    <source>
        <dbReference type="Pfam" id="PF14229"/>
    </source>
</evidence>
<keyword evidence="2" id="KW-0812">Transmembrane</keyword>
<evidence type="ECO:0000256" key="2">
    <source>
        <dbReference type="SAM" id="Phobius"/>
    </source>
</evidence>
<evidence type="ECO:0000313" key="5">
    <source>
        <dbReference type="Proteomes" id="UP001165653"/>
    </source>
</evidence>
<dbReference type="RefSeq" id="WP_264516511.1">
    <property type="nucleotide sequence ID" value="NZ_JAPDDR010000020.1"/>
</dbReference>
<name>A0ABT3GB81_9BACT</name>
<reference evidence="4" key="1">
    <citation type="submission" date="2022-10" db="EMBL/GenBank/DDBJ databases">
        <title>Luteolibacter sp. GHJ8, whole genome shotgun sequencing project.</title>
        <authorList>
            <person name="Zhao G."/>
            <person name="Shen L."/>
        </authorList>
    </citation>
    <scope>NUCLEOTIDE SEQUENCE</scope>
    <source>
        <strain evidence="4">GHJ8</strain>
    </source>
</reference>
<feature type="transmembrane region" description="Helical" evidence="2">
    <location>
        <begin position="397"/>
        <end position="414"/>
    </location>
</feature>
<feature type="region of interest" description="Disordered" evidence="1">
    <location>
        <begin position="73"/>
        <end position="140"/>
    </location>
</feature>
<dbReference type="Pfam" id="PF14229">
    <property type="entry name" value="DUF4332"/>
    <property type="match status" value="1"/>
</dbReference>
<comment type="caution">
    <text evidence="4">The sequence shown here is derived from an EMBL/GenBank/DDBJ whole genome shotgun (WGS) entry which is preliminary data.</text>
</comment>
<organism evidence="4 5">
    <name type="scientific">Luteolibacter rhizosphaerae</name>
    <dbReference type="NCBI Taxonomy" id="2989719"/>
    <lineage>
        <taxon>Bacteria</taxon>
        <taxon>Pseudomonadati</taxon>
        <taxon>Verrucomicrobiota</taxon>
        <taxon>Verrucomicrobiia</taxon>
        <taxon>Verrucomicrobiales</taxon>
        <taxon>Verrucomicrobiaceae</taxon>
        <taxon>Luteolibacter</taxon>
    </lineage>
</organism>
<evidence type="ECO:0000256" key="1">
    <source>
        <dbReference type="SAM" id="MobiDB-lite"/>
    </source>
</evidence>